<comment type="caution">
    <text evidence="3">The sequence shown here is derived from an EMBL/GenBank/DDBJ whole genome shotgun (WGS) entry which is preliminary data.</text>
</comment>
<keyword evidence="1" id="KW-1133">Transmembrane helix</keyword>
<sequence length="134" mass="13710">MIRLGGERGSVSVWLVGLSLALIIAIGWAVDGSRKAQAHSEATSVAEEAARAAGQALRVQAVASGQVAEVNPQQAVAEAERYLAATGVAGSAAVQGNRIVVDTTITRTTIFLSIIGVSEFSVHGRGAADLVSDR</sequence>
<keyword evidence="4" id="KW-1185">Reference proteome</keyword>
<gene>
    <name evidence="3" type="ORF">BB31_24990</name>
</gene>
<accession>A0A2P2FNX9</accession>
<evidence type="ECO:0000256" key="1">
    <source>
        <dbReference type="SAM" id="Phobius"/>
    </source>
</evidence>
<dbReference type="AlphaFoldDB" id="A0A2P2FNX9"/>
<feature type="domain" description="Putative Flp pilus-assembly TadG-like N-terminal" evidence="2">
    <location>
        <begin position="9"/>
        <end position="56"/>
    </location>
</feature>
<evidence type="ECO:0000313" key="4">
    <source>
        <dbReference type="Proteomes" id="UP000256220"/>
    </source>
</evidence>
<keyword evidence="1" id="KW-0812">Transmembrane</keyword>
<dbReference type="RefSeq" id="WP_034315617.1">
    <property type="nucleotide sequence ID" value="NZ_JFBM01000024.1"/>
</dbReference>
<protein>
    <recommendedName>
        <fullName evidence="2">Putative Flp pilus-assembly TadG-like N-terminal domain-containing protein</fullName>
    </recommendedName>
</protein>
<evidence type="ECO:0000313" key="3">
    <source>
        <dbReference type="EMBL" id="KFU78434.1"/>
    </source>
</evidence>
<organism evidence="3 4">
    <name type="scientific">Amycolatopsis lurida NRRL 2430</name>
    <dbReference type="NCBI Taxonomy" id="1460371"/>
    <lineage>
        <taxon>Bacteria</taxon>
        <taxon>Bacillati</taxon>
        <taxon>Actinomycetota</taxon>
        <taxon>Actinomycetes</taxon>
        <taxon>Pseudonocardiales</taxon>
        <taxon>Pseudonocardiaceae</taxon>
        <taxon>Amycolatopsis</taxon>
    </lineage>
</organism>
<feature type="transmembrane region" description="Helical" evidence="1">
    <location>
        <begin position="12"/>
        <end position="30"/>
    </location>
</feature>
<evidence type="ECO:0000259" key="2">
    <source>
        <dbReference type="Pfam" id="PF13400"/>
    </source>
</evidence>
<reference evidence="3 4" key="1">
    <citation type="journal article" date="2014" name="Genome Announc.">
        <title>Draft Genome Sequence of Amycolatopsis lurida NRRL 2430, Producer of the Glycopeptide Family Antibiotic Ristocetin.</title>
        <authorList>
            <person name="Kwun M.J."/>
            <person name="Hong H.J."/>
        </authorList>
    </citation>
    <scope>NUCLEOTIDE SEQUENCE [LARGE SCALE GENOMIC DNA]</scope>
    <source>
        <strain evidence="3 4">NRRL 2430</strain>
    </source>
</reference>
<name>A0A2P2FNX9_AMYLU</name>
<proteinExistence type="predicted"/>
<dbReference type="EMBL" id="JFBM01000024">
    <property type="protein sequence ID" value="KFU78434.1"/>
    <property type="molecule type" value="Genomic_DNA"/>
</dbReference>
<keyword evidence="1" id="KW-0472">Membrane</keyword>
<dbReference type="Proteomes" id="UP000256220">
    <property type="component" value="Unassembled WGS sequence"/>
</dbReference>
<dbReference type="InterPro" id="IPR028087">
    <property type="entry name" value="Tad_N"/>
</dbReference>
<dbReference type="Pfam" id="PF13400">
    <property type="entry name" value="Tad"/>
    <property type="match status" value="1"/>
</dbReference>